<dbReference type="EMBL" id="FNTI01000001">
    <property type="protein sequence ID" value="SEC32364.1"/>
    <property type="molecule type" value="Genomic_DNA"/>
</dbReference>
<dbReference type="SUPFAM" id="SSF52540">
    <property type="entry name" value="P-loop containing nucleoside triphosphate hydrolases"/>
    <property type="match status" value="1"/>
</dbReference>
<gene>
    <name evidence="2" type="ORF">SAMN05444171_1143</name>
</gene>
<sequence>MYEAFYQLREKPFSILPDPDLIYWGKMHSMAFTMLEFGVMNNAGFTVITGEIGSGKTTLVRHLLKKISPQITVGLISNSPQGRQELLQWILMSLGQSFEGDYPRLFKQLQDYLYGQYANGRRTILIIDEAQNLEPEALEHLRMISNINADKFQILQLILVGQPQLRDLLLAPKLHQFAQRISSDFHLRPLDEREVANYIAFRLKAVGSPRPLFTKEACALIASASGGIPRMINVLCDTALVYGFANDQKVISDQIVRDVIADKQQYSIFPVKQVARVP</sequence>
<dbReference type="InterPro" id="IPR052026">
    <property type="entry name" value="ExeA_AAA_ATPase_DNA-bind"/>
</dbReference>
<accession>A0A1H4RKT2</accession>
<dbReference type="SMART" id="SM00382">
    <property type="entry name" value="AAA"/>
    <property type="match status" value="1"/>
</dbReference>
<evidence type="ECO:0000259" key="1">
    <source>
        <dbReference type="SMART" id="SM00382"/>
    </source>
</evidence>
<evidence type="ECO:0000313" key="3">
    <source>
        <dbReference type="Proteomes" id="UP000183208"/>
    </source>
</evidence>
<dbReference type="AlphaFoldDB" id="A0A1H4RKT2"/>
<dbReference type="InterPro" id="IPR049945">
    <property type="entry name" value="AAA_22"/>
</dbReference>
<dbReference type="Gene3D" id="3.40.50.300">
    <property type="entry name" value="P-loop containing nucleotide triphosphate hydrolases"/>
    <property type="match status" value="1"/>
</dbReference>
<dbReference type="PANTHER" id="PTHR35894">
    <property type="entry name" value="GENERAL SECRETION PATHWAY PROTEIN A-RELATED"/>
    <property type="match status" value="1"/>
</dbReference>
<dbReference type="InterPro" id="IPR027417">
    <property type="entry name" value="P-loop_NTPase"/>
</dbReference>
<dbReference type="PANTHER" id="PTHR35894:SF1">
    <property type="entry name" value="PHOSPHORIBULOKINASE _ URIDINE KINASE FAMILY"/>
    <property type="match status" value="1"/>
</dbReference>
<reference evidence="2 3" key="1">
    <citation type="submission" date="2016-10" db="EMBL/GenBank/DDBJ databases">
        <authorList>
            <person name="de Groot N.N."/>
        </authorList>
    </citation>
    <scope>NUCLEOTIDE SEQUENCE [LARGE SCALE GENOMIC DNA]</scope>
    <source>
        <strain evidence="2 3">GAS522</strain>
    </source>
</reference>
<protein>
    <submittedName>
        <fullName evidence="2">Type II secretory pathway, component ExeA (Predicted ATPase)</fullName>
    </submittedName>
</protein>
<dbReference type="RefSeq" id="WP_074816641.1">
    <property type="nucleotide sequence ID" value="NZ_FNTI01000001.1"/>
</dbReference>
<dbReference type="OrthoDB" id="7828921at2"/>
<proteinExistence type="predicted"/>
<dbReference type="Pfam" id="PF13401">
    <property type="entry name" value="AAA_22"/>
    <property type="match status" value="1"/>
</dbReference>
<evidence type="ECO:0000313" key="2">
    <source>
        <dbReference type="EMBL" id="SEC32364.1"/>
    </source>
</evidence>
<dbReference type="GO" id="GO:0016887">
    <property type="term" value="F:ATP hydrolysis activity"/>
    <property type="evidence" value="ECO:0007669"/>
    <property type="project" value="InterPro"/>
</dbReference>
<organism evidence="2 3">
    <name type="scientific">Bradyrhizobium lablabi</name>
    <dbReference type="NCBI Taxonomy" id="722472"/>
    <lineage>
        <taxon>Bacteria</taxon>
        <taxon>Pseudomonadati</taxon>
        <taxon>Pseudomonadota</taxon>
        <taxon>Alphaproteobacteria</taxon>
        <taxon>Hyphomicrobiales</taxon>
        <taxon>Nitrobacteraceae</taxon>
        <taxon>Bradyrhizobium</taxon>
    </lineage>
</organism>
<name>A0A1H4RKT2_9BRAD</name>
<dbReference type="InterPro" id="IPR003593">
    <property type="entry name" value="AAA+_ATPase"/>
</dbReference>
<dbReference type="Proteomes" id="UP000183208">
    <property type="component" value="Unassembled WGS sequence"/>
</dbReference>
<feature type="domain" description="AAA+ ATPase" evidence="1">
    <location>
        <begin position="42"/>
        <end position="191"/>
    </location>
</feature>